<dbReference type="PANTHER" id="PTHR44267:SF1">
    <property type="entry name" value="WD REPEAT-CONTAINING PROTEIN 43"/>
    <property type="match status" value="1"/>
</dbReference>
<protein>
    <recommendedName>
        <fullName evidence="5">Small-subunit processome Utp12 domain-containing protein</fullName>
    </recommendedName>
</protein>
<evidence type="ECO:0000259" key="5">
    <source>
        <dbReference type="Pfam" id="PF04003"/>
    </source>
</evidence>
<sequence length="741" mass="80789">MTYSGKYEEIFCVEHVSGRHRRVGTPQNSPFPRFPATPTLSALFFYHTRCTCYNTSLGQFSCRKKIQSLNYFFLHLDNHQASQIIPPQLTHIMSEQLSRFDPALTQYASVTSALNQHKIRVQAVSGANASLQPVEFVLEKGTTVTALKWTKNVGEGASSSSRRKKTKTQDSAAASSEEYLVSVGTNRGDILTFSPAQAKLVSALRGGHSLPVADFDVDANSGTTYSLDNRGLLNVWKGSSVERSVDKTGAKLVAVLPSGNVLLATHNIAVYGPQGDDSSAVSFDSALFDIPSHTSTVTELCVRGDLVAAVAGDRLINVVNVAQKKIVLVLMAESGAHRVSMNGDILTALTEGGAAEFFQLAQTNGSTPNSKKGKRKSIVTKSSFASLDLERGTKAAGQNLVIDAIALTAKEAYYSYTERAQAQFAHVTLAALETEPTMTVVHDPKNAANHYTEERTVPVSYNEEDAIIAAGDDYSQLENGVGSDESDDDESATLAEKMDALKRENKTTKSGLSGTAPPTMGSLSTVLTQAIKSDDDDLLESCLLFRDEEGIKSTVQRLNSNLAVLLLERLAAKMTAQPSRGRQFNAWIKWVMVAHGGYLVTVPKLLVTVSRLHKALNTRVNTLDRLLALEGRLEMLEAQMELRNASHGANDDDEESDSEVEFVEGEEDIDEDDEEDDMSEIMAMGDDDDVEMGEGDEGEDDEDEDEDEESDEEDEDENEIALPDSDEEEMKQVLNKKRGKQ</sequence>
<proteinExistence type="inferred from homology"/>
<dbReference type="VEuPathDB" id="FungiDB:YALI1_E19483g"/>
<organism evidence="6 7">
    <name type="scientific">Yarrowia lipolytica</name>
    <name type="common">Candida lipolytica</name>
    <dbReference type="NCBI Taxonomy" id="4952"/>
    <lineage>
        <taxon>Eukaryota</taxon>
        <taxon>Fungi</taxon>
        <taxon>Dikarya</taxon>
        <taxon>Ascomycota</taxon>
        <taxon>Saccharomycotina</taxon>
        <taxon>Dipodascomycetes</taxon>
        <taxon>Dipodascales</taxon>
        <taxon>Dipodascales incertae sedis</taxon>
        <taxon>Yarrowia</taxon>
    </lineage>
</organism>
<evidence type="ECO:0000313" key="6">
    <source>
        <dbReference type="EMBL" id="AOW05490.1"/>
    </source>
</evidence>
<evidence type="ECO:0000313" key="7">
    <source>
        <dbReference type="Proteomes" id="UP000182444"/>
    </source>
</evidence>
<dbReference type="InterPro" id="IPR036322">
    <property type="entry name" value="WD40_repeat_dom_sf"/>
</dbReference>
<dbReference type="GeneID" id="2911584"/>
<dbReference type="Pfam" id="PF04003">
    <property type="entry name" value="Utp12"/>
    <property type="match status" value="1"/>
</dbReference>
<feature type="domain" description="Small-subunit processome Utp12" evidence="5">
    <location>
        <begin position="535"/>
        <end position="637"/>
    </location>
</feature>
<dbReference type="InterPro" id="IPR052414">
    <property type="entry name" value="U3_snoRNA-assoc_WDR"/>
</dbReference>
<dbReference type="Proteomes" id="UP000182444">
    <property type="component" value="Chromosome 1E"/>
</dbReference>
<evidence type="ECO:0000256" key="2">
    <source>
        <dbReference type="ARBA" id="ARBA00023242"/>
    </source>
</evidence>
<evidence type="ECO:0000256" key="4">
    <source>
        <dbReference type="SAM" id="MobiDB-lite"/>
    </source>
</evidence>
<gene>
    <name evidence="6" type="ORF">YALI1_E19483g</name>
</gene>
<dbReference type="VEuPathDB" id="FungiDB:YALI0_E16280g"/>
<dbReference type="PANTHER" id="PTHR44267">
    <property type="entry name" value="WD REPEAT-CONTAINING PROTEIN 43"/>
    <property type="match status" value="1"/>
</dbReference>
<comment type="similarity">
    <text evidence="3">Belongs to the UTP5 family.</text>
</comment>
<name>A0A1D8NIN0_YARLL</name>
<dbReference type="SUPFAM" id="SSF50978">
    <property type="entry name" value="WD40 repeat-like"/>
    <property type="match status" value="1"/>
</dbReference>
<evidence type="ECO:0000256" key="1">
    <source>
        <dbReference type="ARBA" id="ARBA00004123"/>
    </source>
</evidence>
<comment type="subcellular location">
    <subcellularLocation>
        <location evidence="1">Nucleus</location>
    </subcellularLocation>
</comment>
<keyword evidence="2" id="KW-0539">Nucleus</keyword>
<dbReference type="eggNOG" id="KOG4547">
    <property type="taxonomic scope" value="Eukaryota"/>
</dbReference>
<dbReference type="EMBL" id="CP017557">
    <property type="protein sequence ID" value="AOW05490.1"/>
    <property type="molecule type" value="Genomic_DNA"/>
</dbReference>
<dbReference type="KEGG" id="yli:2911584"/>
<reference evidence="6 7" key="1">
    <citation type="journal article" date="2016" name="PLoS ONE">
        <title>Sequence Assembly of Yarrowia lipolytica Strain W29/CLIB89 Shows Transposable Element Diversity.</title>
        <authorList>
            <person name="Magnan C."/>
            <person name="Yu J."/>
            <person name="Chang I."/>
            <person name="Jahn E."/>
            <person name="Kanomata Y."/>
            <person name="Wu J."/>
            <person name="Zeller M."/>
            <person name="Oakes M."/>
            <person name="Baldi P."/>
            <person name="Sandmeyer S."/>
        </authorList>
    </citation>
    <scope>NUCLEOTIDE SEQUENCE [LARGE SCALE GENOMIC DNA]</scope>
    <source>
        <strain evidence="7">CLIB89(W29)</strain>
    </source>
</reference>
<dbReference type="InterPro" id="IPR007148">
    <property type="entry name" value="SSU_processome_Utp12"/>
</dbReference>
<feature type="region of interest" description="Disordered" evidence="4">
    <location>
        <begin position="500"/>
        <end position="520"/>
    </location>
</feature>
<dbReference type="GO" id="GO:0032040">
    <property type="term" value="C:small-subunit processome"/>
    <property type="evidence" value="ECO:0007669"/>
    <property type="project" value="UniProtKB-ARBA"/>
</dbReference>
<evidence type="ECO:0000256" key="3">
    <source>
        <dbReference type="ARBA" id="ARBA00038335"/>
    </source>
</evidence>
<feature type="region of interest" description="Disordered" evidence="4">
    <location>
        <begin position="644"/>
        <end position="741"/>
    </location>
</feature>
<dbReference type="Gene3D" id="2.130.10.10">
    <property type="entry name" value="YVTN repeat-like/Quinoprotein amine dehydrogenase"/>
    <property type="match status" value="1"/>
</dbReference>
<dbReference type="GO" id="GO:0000462">
    <property type="term" value="P:maturation of SSU-rRNA from tricistronic rRNA transcript (SSU-rRNA, 5.8S rRNA, LSU-rRNA)"/>
    <property type="evidence" value="ECO:0007669"/>
    <property type="project" value="TreeGrafter"/>
</dbReference>
<feature type="compositionally biased region" description="Acidic residues" evidence="4">
    <location>
        <begin position="651"/>
        <end position="729"/>
    </location>
</feature>
<accession>A0A1D8NIN0</accession>
<dbReference type="AlphaFoldDB" id="A0A1D8NIN0"/>
<dbReference type="InterPro" id="IPR015943">
    <property type="entry name" value="WD40/YVTN_repeat-like_dom_sf"/>
</dbReference>
<dbReference type="RefSeq" id="XP_504014.3">
    <property type="nucleotide sequence ID" value="XM_504014.3"/>
</dbReference>